<gene>
    <name evidence="2" type="ORF">PIB30_016432</name>
</gene>
<keyword evidence="3" id="KW-1185">Reference proteome</keyword>
<evidence type="ECO:0000313" key="2">
    <source>
        <dbReference type="EMBL" id="MED6181094.1"/>
    </source>
</evidence>
<evidence type="ECO:0000313" key="3">
    <source>
        <dbReference type="Proteomes" id="UP001341840"/>
    </source>
</evidence>
<dbReference type="EMBL" id="JASCZI010181289">
    <property type="protein sequence ID" value="MED6181094.1"/>
    <property type="molecule type" value="Genomic_DNA"/>
</dbReference>
<name>A0ABU6W6X2_9FABA</name>
<feature type="compositionally biased region" description="Basic and acidic residues" evidence="1">
    <location>
        <begin position="25"/>
        <end position="41"/>
    </location>
</feature>
<feature type="region of interest" description="Disordered" evidence="1">
    <location>
        <begin position="1"/>
        <end position="56"/>
    </location>
</feature>
<proteinExistence type="predicted"/>
<protein>
    <submittedName>
        <fullName evidence="2">Uncharacterized protein</fullName>
    </submittedName>
</protein>
<sequence>MPGAGTSNPEPEVQVPMAADPIDVEPPHVHTGEAESDREDPVDSDGGSSGSCNDEFVGNTLVGEEVRWATCVPGTKDVH</sequence>
<comment type="caution">
    <text evidence="2">The sequence shown here is derived from an EMBL/GenBank/DDBJ whole genome shotgun (WGS) entry which is preliminary data.</text>
</comment>
<reference evidence="2 3" key="1">
    <citation type="journal article" date="2023" name="Plants (Basel)">
        <title>Bridging the Gap: Combining Genomics and Transcriptomics Approaches to Understand Stylosanthes scabra, an Orphan Legume from the Brazilian Caatinga.</title>
        <authorList>
            <person name="Ferreira-Neto J.R.C."/>
            <person name="da Silva M.D."/>
            <person name="Binneck E."/>
            <person name="de Melo N.F."/>
            <person name="da Silva R.H."/>
            <person name="de Melo A.L.T.M."/>
            <person name="Pandolfi V."/>
            <person name="Bustamante F.O."/>
            <person name="Brasileiro-Vidal A.C."/>
            <person name="Benko-Iseppon A.M."/>
        </authorList>
    </citation>
    <scope>NUCLEOTIDE SEQUENCE [LARGE SCALE GENOMIC DNA]</scope>
    <source>
        <tissue evidence="2">Leaves</tissue>
    </source>
</reference>
<accession>A0ABU6W6X2</accession>
<organism evidence="2 3">
    <name type="scientific">Stylosanthes scabra</name>
    <dbReference type="NCBI Taxonomy" id="79078"/>
    <lineage>
        <taxon>Eukaryota</taxon>
        <taxon>Viridiplantae</taxon>
        <taxon>Streptophyta</taxon>
        <taxon>Embryophyta</taxon>
        <taxon>Tracheophyta</taxon>
        <taxon>Spermatophyta</taxon>
        <taxon>Magnoliopsida</taxon>
        <taxon>eudicotyledons</taxon>
        <taxon>Gunneridae</taxon>
        <taxon>Pentapetalae</taxon>
        <taxon>rosids</taxon>
        <taxon>fabids</taxon>
        <taxon>Fabales</taxon>
        <taxon>Fabaceae</taxon>
        <taxon>Papilionoideae</taxon>
        <taxon>50 kb inversion clade</taxon>
        <taxon>dalbergioids sensu lato</taxon>
        <taxon>Dalbergieae</taxon>
        <taxon>Pterocarpus clade</taxon>
        <taxon>Stylosanthes</taxon>
    </lineage>
</organism>
<evidence type="ECO:0000256" key="1">
    <source>
        <dbReference type="SAM" id="MobiDB-lite"/>
    </source>
</evidence>
<dbReference type="Proteomes" id="UP001341840">
    <property type="component" value="Unassembled WGS sequence"/>
</dbReference>